<reference evidence="2" key="1">
    <citation type="submission" date="2018-05" db="EMBL/GenBank/DDBJ databases">
        <title>Draft genome sequence of Stemphylium lycopersici strain CIDEFI 213.</title>
        <authorList>
            <person name="Medina R."/>
            <person name="Franco M.E.E."/>
            <person name="Lucentini C.G."/>
            <person name="Saparrat M.C.N."/>
            <person name="Balatti P.A."/>
        </authorList>
    </citation>
    <scope>NUCLEOTIDE SEQUENCE [LARGE SCALE GENOMIC DNA]</scope>
    <source>
        <strain evidence="2">CIDEFI 213</strain>
    </source>
</reference>
<comment type="caution">
    <text evidence="1">The sequence shown here is derived from an EMBL/GenBank/DDBJ whole genome shotgun (WGS) entry which is preliminary data.</text>
</comment>
<gene>
    <name evidence="1" type="ORF">DDE83_008037</name>
</gene>
<name>A0A364MUZ1_STELY</name>
<keyword evidence="2" id="KW-1185">Reference proteome</keyword>
<sequence length="178" mass="19789">MAYRIRCRAHDCNKFVQCVIPELGAIHSHYRASPEHDIKRYCSLTCSPEDGGVAKEARLLRGVESIIEALQWEVSDMMNENKVISTSLFGDENVSNRIIFAMRGPQAVTKAHKVHIDNLQSDQAVHLLLVSLSNNPSNGMARFHSMFEIRAAGVDSRTSAHTCRALKGSGLYLYSTAK</sequence>
<evidence type="ECO:0000313" key="2">
    <source>
        <dbReference type="Proteomes" id="UP000249619"/>
    </source>
</evidence>
<proteinExistence type="predicted"/>
<dbReference type="EMBL" id="QGDH01000167">
    <property type="protein sequence ID" value="RAR03910.1"/>
    <property type="molecule type" value="Genomic_DNA"/>
</dbReference>
<evidence type="ECO:0000313" key="1">
    <source>
        <dbReference type="EMBL" id="RAR03910.1"/>
    </source>
</evidence>
<dbReference type="AlphaFoldDB" id="A0A364MUZ1"/>
<protein>
    <submittedName>
        <fullName evidence="1">Uncharacterized protein</fullName>
    </submittedName>
</protein>
<accession>A0A364MUZ1</accession>
<organism evidence="1 2">
    <name type="scientific">Stemphylium lycopersici</name>
    <name type="common">Tomato gray leaf spot disease fungus</name>
    <name type="synonym">Thyrospora lycopersici</name>
    <dbReference type="NCBI Taxonomy" id="183478"/>
    <lineage>
        <taxon>Eukaryota</taxon>
        <taxon>Fungi</taxon>
        <taxon>Dikarya</taxon>
        <taxon>Ascomycota</taxon>
        <taxon>Pezizomycotina</taxon>
        <taxon>Dothideomycetes</taxon>
        <taxon>Pleosporomycetidae</taxon>
        <taxon>Pleosporales</taxon>
        <taxon>Pleosporineae</taxon>
        <taxon>Pleosporaceae</taxon>
        <taxon>Stemphylium</taxon>
    </lineage>
</organism>
<dbReference type="Proteomes" id="UP000249619">
    <property type="component" value="Unassembled WGS sequence"/>
</dbReference>